<dbReference type="GO" id="GO:0003677">
    <property type="term" value="F:DNA binding"/>
    <property type="evidence" value="ECO:0007669"/>
    <property type="project" value="InterPro"/>
</dbReference>
<dbReference type="RefSeq" id="WP_141644260.1">
    <property type="nucleotide sequence ID" value="NZ_VIFM01000080.1"/>
</dbReference>
<organism evidence="2 3">
    <name type="scientific">Myxococcus llanfairpwllgwyngyllgogerychwyrndrobwllllantysiliogogogochensis</name>
    <dbReference type="NCBI Taxonomy" id="2590453"/>
    <lineage>
        <taxon>Bacteria</taxon>
        <taxon>Pseudomonadati</taxon>
        <taxon>Myxococcota</taxon>
        <taxon>Myxococcia</taxon>
        <taxon>Myxococcales</taxon>
        <taxon>Cystobacterineae</taxon>
        <taxon>Myxococcaceae</taxon>
        <taxon>Myxococcus</taxon>
    </lineage>
</organism>
<accession>A0A540WYE8</accession>
<protein>
    <submittedName>
        <fullName evidence="2">Helix-turn-helix domain-containing protein</fullName>
    </submittedName>
</protein>
<name>A0A540WYE8_9BACT</name>
<reference evidence="2 3" key="1">
    <citation type="submission" date="2019-06" db="EMBL/GenBank/DDBJ databases">
        <authorList>
            <person name="Livingstone P."/>
            <person name="Whitworth D."/>
        </authorList>
    </citation>
    <scope>NUCLEOTIDE SEQUENCE [LARGE SCALE GENOMIC DNA]</scope>
    <source>
        <strain evidence="2 3">AM401</strain>
    </source>
</reference>
<comment type="caution">
    <text evidence="2">The sequence shown here is derived from an EMBL/GenBank/DDBJ whole genome shotgun (WGS) entry which is preliminary data.</text>
</comment>
<dbReference type="InterPro" id="IPR041657">
    <property type="entry name" value="HTH_17"/>
</dbReference>
<dbReference type="OrthoDB" id="9801242at2"/>
<dbReference type="NCBIfam" id="TIGR01764">
    <property type="entry name" value="excise"/>
    <property type="match status" value="1"/>
</dbReference>
<dbReference type="AlphaFoldDB" id="A0A540WYE8"/>
<dbReference type="Pfam" id="PF12728">
    <property type="entry name" value="HTH_17"/>
    <property type="match status" value="1"/>
</dbReference>
<dbReference type="InterPro" id="IPR009061">
    <property type="entry name" value="DNA-bd_dom_put_sf"/>
</dbReference>
<dbReference type="Proteomes" id="UP000315369">
    <property type="component" value="Unassembled WGS sequence"/>
</dbReference>
<proteinExistence type="predicted"/>
<sequence length="117" mass="12840">MASLRFVLRAVHQGPERGKSMTEVELEAIRRIIREELTAVGATGDLLTTAEAAVMVRVSETTIKRWMREGLIARHGEGRTVRISKSQLLAVMARQESPAVSDAEIERMAEAALGRVG</sequence>
<dbReference type="SUPFAM" id="SSF46955">
    <property type="entry name" value="Putative DNA-binding domain"/>
    <property type="match status" value="1"/>
</dbReference>
<dbReference type="InterPro" id="IPR010093">
    <property type="entry name" value="SinI_DNA-bd"/>
</dbReference>
<evidence type="ECO:0000259" key="1">
    <source>
        <dbReference type="Pfam" id="PF12728"/>
    </source>
</evidence>
<evidence type="ECO:0000313" key="2">
    <source>
        <dbReference type="EMBL" id="TQF14041.1"/>
    </source>
</evidence>
<dbReference type="EMBL" id="VIFM01000080">
    <property type="protein sequence ID" value="TQF14041.1"/>
    <property type="molecule type" value="Genomic_DNA"/>
</dbReference>
<keyword evidence="3" id="KW-1185">Reference proteome</keyword>
<feature type="domain" description="Helix-turn-helix" evidence="1">
    <location>
        <begin position="46"/>
        <end position="95"/>
    </location>
</feature>
<evidence type="ECO:0000313" key="3">
    <source>
        <dbReference type="Proteomes" id="UP000315369"/>
    </source>
</evidence>
<gene>
    <name evidence="2" type="ORF">FJV41_20805</name>
</gene>